<dbReference type="OrthoDB" id="7831674at2"/>
<dbReference type="Gene3D" id="3.40.50.2300">
    <property type="match status" value="1"/>
</dbReference>
<dbReference type="SMART" id="SM00448">
    <property type="entry name" value="REC"/>
    <property type="match status" value="1"/>
</dbReference>
<organism evidence="4 5">
    <name type="scientific">Yoonia rosea</name>
    <dbReference type="NCBI Taxonomy" id="287098"/>
    <lineage>
        <taxon>Bacteria</taxon>
        <taxon>Pseudomonadati</taxon>
        <taxon>Pseudomonadota</taxon>
        <taxon>Alphaproteobacteria</taxon>
        <taxon>Rhodobacterales</taxon>
        <taxon>Paracoccaceae</taxon>
        <taxon>Yoonia</taxon>
    </lineage>
</organism>
<dbReference type="STRING" id="287098.SAMN05421665_3503"/>
<evidence type="ECO:0000259" key="3">
    <source>
        <dbReference type="PROSITE" id="PS50110"/>
    </source>
</evidence>
<name>A0A1R3XMU3_9RHOB</name>
<proteinExistence type="predicted"/>
<dbReference type="GO" id="GO:0000160">
    <property type="term" value="P:phosphorelay signal transduction system"/>
    <property type="evidence" value="ECO:0007669"/>
    <property type="project" value="InterPro"/>
</dbReference>
<dbReference type="AlphaFoldDB" id="A0A1R3XMU3"/>
<dbReference type="SUPFAM" id="SSF52172">
    <property type="entry name" value="CheY-like"/>
    <property type="match status" value="1"/>
</dbReference>
<dbReference type="PANTHER" id="PTHR44591:SF3">
    <property type="entry name" value="RESPONSE REGULATORY DOMAIN-CONTAINING PROTEIN"/>
    <property type="match status" value="1"/>
</dbReference>
<accession>A0A1R3XMU3</accession>
<evidence type="ECO:0000313" key="4">
    <source>
        <dbReference type="EMBL" id="SIT91866.1"/>
    </source>
</evidence>
<dbReference type="EMBL" id="FTPR01000004">
    <property type="protein sequence ID" value="SIT91866.1"/>
    <property type="molecule type" value="Genomic_DNA"/>
</dbReference>
<reference evidence="5" key="1">
    <citation type="submission" date="2017-01" db="EMBL/GenBank/DDBJ databases">
        <authorList>
            <person name="Varghese N."/>
            <person name="Submissions S."/>
        </authorList>
    </citation>
    <scope>NUCLEOTIDE SEQUENCE [LARGE SCALE GENOMIC DNA]</scope>
    <source>
        <strain evidence="5">DSM 29591</strain>
    </source>
</reference>
<dbReference type="PROSITE" id="PS50110">
    <property type="entry name" value="RESPONSE_REGULATORY"/>
    <property type="match status" value="1"/>
</dbReference>
<dbReference type="Pfam" id="PF00072">
    <property type="entry name" value="Response_reg"/>
    <property type="match status" value="1"/>
</dbReference>
<dbReference type="CDD" id="cd00156">
    <property type="entry name" value="REC"/>
    <property type="match status" value="1"/>
</dbReference>
<feature type="modified residue" description="4-aspartylphosphate" evidence="2">
    <location>
        <position position="72"/>
    </location>
</feature>
<dbReference type="InterPro" id="IPR050595">
    <property type="entry name" value="Bact_response_regulator"/>
</dbReference>
<dbReference type="Proteomes" id="UP000186997">
    <property type="component" value="Unassembled WGS sequence"/>
</dbReference>
<dbReference type="PANTHER" id="PTHR44591">
    <property type="entry name" value="STRESS RESPONSE REGULATOR PROTEIN 1"/>
    <property type="match status" value="1"/>
</dbReference>
<feature type="domain" description="Response regulatory" evidence="3">
    <location>
        <begin position="23"/>
        <end position="135"/>
    </location>
</feature>
<evidence type="ECO:0000256" key="2">
    <source>
        <dbReference type="PROSITE-ProRule" id="PRU00169"/>
    </source>
</evidence>
<protein>
    <submittedName>
        <fullName evidence="4">Response regulator receiver domain-containing protein</fullName>
    </submittedName>
</protein>
<keyword evidence="1 2" id="KW-0597">Phosphoprotein</keyword>
<evidence type="ECO:0000256" key="1">
    <source>
        <dbReference type="ARBA" id="ARBA00022553"/>
    </source>
</evidence>
<keyword evidence="5" id="KW-1185">Reference proteome</keyword>
<evidence type="ECO:0000313" key="5">
    <source>
        <dbReference type="Proteomes" id="UP000186997"/>
    </source>
</evidence>
<gene>
    <name evidence="4" type="ORF">SAMN05421665_3503</name>
</gene>
<dbReference type="InterPro" id="IPR011006">
    <property type="entry name" value="CheY-like_superfamily"/>
</dbReference>
<sequence length="237" mass="25569">MATLDELMFTRAPTARRPLLGLTVLVVEDSRFASEAIRLMCLRSGARLRRADSLENARRHLAIYRPNVLLVDVGLPDGSGLSLLRMLAAATPRIEVLLGMSGDDHARDVIAAGADGFVAKPVDSLLGFQTAILENLPKERQPTTPRAVSDETIRPDLVAYRDDLHHIAQVLDDTDEDDALDYVTQFLGGVARSAKDHDLDAAVANLIRLRRAGQNAGPGVIALSQLVQTRLAAAGPL</sequence>
<dbReference type="RefSeq" id="WP_076661108.1">
    <property type="nucleotide sequence ID" value="NZ_FTPR01000004.1"/>
</dbReference>
<dbReference type="InterPro" id="IPR001789">
    <property type="entry name" value="Sig_transdc_resp-reg_receiver"/>
</dbReference>